<dbReference type="Proteomes" id="UP000030669">
    <property type="component" value="Unassembled WGS sequence"/>
</dbReference>
<protein>
    <submittedName>
        <fullName evidence="1">Uncharacterized protein</fullName>
    </submittedName>
</protein>
<gene>
    <name evidence="1" type="ORF">GLOTRDRAFT_96169</name>
</gene>
<dbReference type="AlphaFoldDB" id="S7PX59"/>
<accession>S7PX59</accession>
<reference evidence="1 2" key="1">
    <citation type="journal article" date="2012" name="Science">
        <title>The Paleozoic origin of enzymatic lignin decomposition reconstructed from 31 fungal genomes.</title>
        <authorList>
            <person name="Floudas D."/>
            <person name="Binder M."/>
            <person name="Riley R."/>
            <person name="Barry K."/>
            <person name="Blanchette R.A."/>
            <person name="Henrissat B."/>
            <person name="Martinez A.T."/>
            <person name="Otillar R."/>
            <person name="Spatafora J.W."/>
            <person name="Yadav J.S."/>
            <person name="Aerts A."/>
            <person name="Benoit I."/>
            <person name="Boyd A."/>
            <person name="Carlson A."/>
            <person name="Copeland A."/>
            <person name="Coutinho P.M."/>
            <person name="de Vries R.P."/>
            <person name="Ferreira P."/>
            <person name="Findley K."/>
            <person name="Foster B."/>
            <person name="Gaskell J."/>
            <person name="Glotzer D."/>
            <person name="Gorecki P."/>
            <person name="Heitman J."/>
            <person name="Hesse C."/>
            <person name="Hori C."/>
            <person name="Igarashi K."/>
            <person name="Jurgens J.A."/>
            <person name="Kallen N."/>
            <person name="Kersten P."/>
            <person name="Kohler A."/>
            <person name="Kuees U."/>
            <person name="Kumar T.K.A."/>
            <person name="Kuo A."/>
            <person name="LaButti K."/>
            <person name="Larrondo L.F."/>
            <person name="Lindquist E."/>
            <person name="Ling A."/>
            <person name="Lombard V."/>
            <person name="Lucas S."/>
            <person name="Lundell T."/>
            <person name="Martin R."/>
            <person name="McLaughlin D.J."/>
            <person name="Morgenstern I."/>
            <person name="Morin E."/>
            <person name="Murat C."/>
            <person name="Nagy L.G."/>
            <person name="Nolan M."/>
            <person name="Ohm R.A."/>
            <person name="Patyshakuliyeva A."/>
            <person name="Rokas A."/>
            <person name="Ruiz-Duenas F.J."/>
            <person name="Sabat G."/>
            <person name="Salamov A."/>
            <person name="Samejima M."/>
            <person name="Schmutz J."/>
            <person name="Slot J.C."/>
            <person name="St John F."/>
            <person name="Stenlid J."/>
            <person name="Sun H."/>
            <person name="Sun S."/>
            <person name="Syed K."/>
            <person name="Tsang A."/>
            <person name="Wiebenga A."/>
            <person name="Young D."/>
            <person name="Pisabarro A."/>
            <person name="Eastwood D.C."/>
            <person name="Martin F."/>
            <person name="Cullen D."/>
            <person name="Grigoriev I.V."/>
            <person name="Hibbett D.S."/>
        </authorList>
    </citation>
    <scope>NUCLEOTIDE SEQUENCE [LARGE SCALE GENOMIC DNA]</scope>
    <source>
        <strain evidence="1 2">ATCC 11539</strain>
    </source>
</reference>
<name>S7PX59_GLOTA</name>
<sequence length="250" mass="27732">MFLLYIDYIWVICLVETTMEAYEDTIYNRVSLVKSILCGLVWLVQGYIYARRVSAILSPDFQSSGYCGPYGLFNTLSILSEFCASVVVVIGTVQSPITRNTRKHTPSWATNSGYHWASKILSATVRTYSLSYILGSIKIWPSMLPGVMGQLSFPHWQLIPSSTMADFTSNPAATLLSSILSPWILVAPSILATHMILHLHKVAHRVAPSTANTCHSRAIEMVPLQNDRGNQYGLHLHMKTEPASGNEVVV</sequence>
<keyword evidence="2" id="KW-1185">Reference proteome</keyword>
<dbReference type="EMBL" id="KB469309">
    <property type="protein sequence ID" value="EPQ51957.1"/>
    <property type="molecule type" value="Genomic_DNA"/>
</dbReference>
<dbReference type="HOGENOM" id="CLU_1111506_0_0_1"/>
<evidence type="ECO:0000313" key="1">
    <source>
        <dbReference type="EMBL" id="EPQ51957.1"/>
    </source>
</evidence>
<organism evidence="1 2">
    <name type="scientific">Gloeophyllum trabeum (strain ATCC 11539 / FP-39264 / Madison 617)</name>
    <name type="common">Brown rot fungus</name>
    <dbReference type="NCBI Taxonomy" id="670483"/>
    <lineage>
        <taxon>Eukaryota</taxon>
        <taxon>Fungi</taxon>
        <taxon>Dikarya</taxon>
        <taxon>Basidiomycota</taxon>
        <taxon>Agaricomycotina</taxon>
        <taxon>Agaricomycetes</taxon>
        <taxon>Gloeophyllales</taxon>
        <taxon>Gloeophyllaceae</taxon>
        <taxon>Gloeophyllum</taxon>
    </lineage>
</organism>
<dbReference type="GeneID" id="19309807"/>
<proteinExistence type="predicted"/>
<evidence type="ECO:0000313" key="2">
    <source>
        <dbReference type="Proteomes" id="UP000030669"/>
    </source>
</evidence>
<dbReference type="RefSeq" id="XP_007869826.1">
    <property type="nucleotide sequence ID" value="XM_007871635.1"/>
</dbReference>
<dbReference type="KEGG" id="gtr:GLOTRDRAFT_96169"/>